<reference evidence="2 3" key="1">
    <citation type="submission" date="2014-03" db="EMBL/GenBank/DDBJ databases">
        <title>Genomics of Bifidobacteria.</title>
        <authorList>
            <person name="Ventura M."/>
            <person name="Milani C."/>
            <person name="Lugli G.A."/>
        </authorList>
    </citation>
    <scope>NUCLEOTIDE SEQUENCE [LARGE SCALE GENOMIC DNA]</scope>
    <source>
        <strain evidence="2 3">LMG 21395</strain>
    </source>
</reference>
<evidence type="ECO:0000313" key="3">
    <source>
        <dbReference type="Proteomes" id="UP000029003"/>
    </source>
</evidence>
<proteinExistence type="predicted"/>
<evidence type="ECO:0000313" key="2">
    <source>
        <dbReference type="EMBL" id="KFJ02786.1"/>
    </source>
</evidence>
<protein>
    <submittedName>
        <fullName evidence="2">Uncharacterized protein</fullName>
    </submittedName>
</protein>
<dbReference type="EMBL" id="JGZT01000006">
    <property type="protein sequence ID" value="KFJ02786.1"/>
    <property type="molecule type" value="Genomic_DNA"/>
</dbReference>
<gene>
    <name evidence="2" type="ORF">THER5_2010</name>
</gene>
<dbReference type="AlphaFoldDB" id="A0A087E4T5"/>
<comment type="caution">
    <text evidence="2">The sequence shown here is derived from an EMBL/GenBank/DDBJ whole genome shotgun (WGS) entry which is preliminary data.</text>
</comment>
<accession>A0A087E4T5</accession>
<organism evidence="2 3">
    <name type="scientific">Bifidobacterium thermacidophilum subsp. thermacidophilum</name>
    <dbReference type="NCBI Taxonomy" id="79262"/>
    <lineage>
        <taxon>Bacteria</taxon>
        <taxon>Bacillati</taxon>
        <taxon>Actinomycetota</taxon>
        <taxon>Actinomycetes</taxon>
        <taxon>Bifidobacteriales</taxon>
        <taxon>Bifidobacteriaceae</taxon>
        <taxon>Bifidobacterium</taxon>
    </lineage>
</organism>
<sequence>MPTTDSVRKSARRHPSCDPVRPVREHIATTSERCFSSVKSISANNKPHAEHLIRMSLRARRLVARCARNEKKIYRLVTMVAKTSAGHVEWQVSGNCLEHLGIFVMQGLGRRRD</sequence>
<evidence type="ECO:0000256" key="1">
    <source>
        <dbReference type="SAM" id="MobiDB-lite"/>
    </source>
</evidence>
<dbReference type="Proteomes" id="UP000029003">
    <property type="component" value="Unassembled WGS sequence"/>
</dbReference>
<name>A0A087E4T5_9BIFI</name>
<feature type="region of interest" description="Disordered" evidence="1">
    <location>
        <begin position="1"/>
        <end position="21"/>
    </location>
</feature>